<evidence type="ECO:0000256" key="2">
    <source>
        <dbReference type="ARBA" id="ARBA00022692"/>
    </source>
</evidence>
<evidence type="ECO:0000256" key="4">
    <source>
        <dbReference type="ARBA" id="ARBA00023136"/>
    </source>
</evidence>
<evidence type="ECO:0000313" key="9">
    <source>
        <dbReference type="Proteomes" id="UP000199695"/>
    </source>
</evidence>
<dbReference type="PANTHER" id="PTHR33507">
    <property type="entry name" value="INNER MEMBRANE PROTEIN YBBJ"/>
    <property type="match status" value="1"/>
</dbReference>
<accession>A0A1H8DD48</accession>
<dbReference type="Pfam" id="PF24961">
    <property type="entry name" value="NfeD_membrane"/>
    <property type="match status" value="1"/>
</dbReference>
<feature type="domain" description="NfeD-like C-terminal" evidence="6">
    <location>
        <begin position="156"/>
        <end position="211"/>
    </location>
</feature>
<dbReference type="GO" id="GO:0008233">
    <property type="term" value="F:peptidase activity"/>
    <property type="evidence" value="ECO:0007669"/>
    <property type="project" value="UniProtKB-KW"/>
</dbReference>
<keyword evidence="2 5" id="KW-0812">Transmembrane</keyword>
<evidence type="ECO:0000256" key="1">
    <source>
        <dbReference type="ARBA" id="ARBA00004141"/>
    </source>
</evidence>
<protein>
    <submittedName>
        <fullName evidence="8">Membrane-bound serine protease (ClpP class)</fullName>
    </submittedName>
</protein>
<feature type="transmembrane region" description="Helical" evidence="5">
    <location>
        <begin position="107"/>
        <end position="126"/>
    </location>
</feature>
<dbReference type="OrthoDB" id="9806253at2"/>
<keyword evidence="9" id="KW-1185">Reference proteome</keyword>
<evidence type="ECO:0000256" key="3">
    <source>
        <dbReference type="ARBA" id="ARBA00022989"/>
    </source>
</evidence>
<dbReference type="Proteomes" id="UP000199695">
    <property type="component" value="Unassembled WGS sequence"/>
</dbReference>
<sequence>MDVFVSLVTDPYVVSILIAVGIIGLAIEMISPGFGAPGIIGLGSFALYFFGHYLAGSSGWGTPALFVSGLILLILEIFVPSFGILGILGIVGVVAAVVGAAPSWQVGTMAVVIGFVLAIAVLWVLIKFFGKRPASPLVLQAAQKNEQGYTSSENRKDLLGQVGITMTPLRPSGYAKFGDRREDVVSEGNIIPSGCKVKVIQVEGTRVVVRKMEEE</sequence>
<evidence type="ECO:0000313" key="8">
    <source>
        <dbReference type="EMBL" id="SEN04407.1"/>
    </source>
</evidence>
<feature type="domain" description="NfeD integral membrane" evidence="7">
    <location>
        <begin position="13"/>
        <end position="127"/>
    </location>
</feature>
<dbReference type="InterPro" id="IPR002810">
    <property type="entry name" value="NfeD-like_C"/>
</dbReference>
<dbReference type="AlphaFoldDB" id="A0A1H8DD48"/>
<dbReference type="RefSeq" id="WP_089966667.1">
    <property type="nucleotide sequence ID" value="NZ_FOCQ01000005.1"/>
</dbReference>
<proteinExistence type="predicted"/>
<comment type="subcellular location">
    <subcellularLocation>
        <location evidence="1">Membrane</location>
        <topology evidence="1">Multi-pass membrane protein</topology>
    </subcellularLocation>
</comment>
<feature type="transmembrane region" description="Helical" evidence="5">
    <location>
        <begin position="82"/>
        <end position="101"/>
    </location>
</feature>
<organism evidence="8 9">
    <name type="scientific">Lihuaxuella thermophila</name>
    <dbReference type="NCBI Taxonomy" id="1173111"/>
    <lineage>
        <taxon>Bacteria</taxon>
        <taxon>Bacillati</taxon>
        <taxon>Bacillota</taxon>
        <taxon>Bacilli</taxon>
        <taxon>Bacillales</taxon>
        <taxon>Thermoactinomycetaceae</taxon>
        <taxon>Lihuaxuella</taxon>
    </lineage>
</organism>
<feature type="transmembrane region" description="Helical" evidence="5">
    <location>
        <begin position="12"/>
        <end position="27"/>
    </location>
</feature>
<dbReference type="Pfam" id="PF01957">
    <property type="entry name" value="NfeD"/>
    <property type="match status" value="1"/>
</dbReference>
<dbReference type="EMBL" id="FOCQ01000005">
    <property type="protein sequence ID" value="SEN04407.1"/>
    <property type="molecule type" value="Genomic_DNA"/>
</dbReference>
<dbReference type="InterPro" id="IPR056739">
    <property type="entry name" value="NfeD_membrane"/>
</dbReference>
<dbReference type="InterPro" id="IPR052165">
    <property type="entry name" value="Membrane_assoc_protease"/>
</dbReference>
<dbReference type="Gene3D" id="2.40.50.140">
    <property type="entry name" value="Nucleic acid-binding proteins"/>
    <property type="match status" value="1"/>
</dbReference>
<name>A0A1H8DD48_9BACL</name>
<keyword evidence="4 5" id="KW-0472">Membrane</keyword>
<dbReference type="InterPro" id="IPR012340">
    <property type="entry name" value="NA-bd_OB-fold"/>
</dbReference>
<dbReference type="GO" id="GO:0005886">
    <property type="term" value="C:plasma membrane"/>
    <property type="evidence" value="ECO:0007669"/>
    <property type="project" value="TreeGrafter"/>
</dbReference>
<evidence type="ECO:0000256" key="5">
    <source>
        <dbReference type="SAM" id="Phobius"/>
    </source>
</evidence>
<dbReference type="PANTHER" id="PTHR33507:SF3">
    <property type="entry name" value="INNER MEMBRANE PROTEIN YBBJ"/>
    <property type="match status" value="1"/>
</dbReference>
<dbReference type="GO" id="GO:0006508">
    <property type="term" value="P:proteolysis"/>
    <property type="evidence" value="ECO:0007669"/>
    <property type="project" value="UniProtKB-KW"/>
</dbReference>
<evidence type="ECO:0000259" key="6">
    <source>
        <dbReference type="Pfam" id="PF01957"/>
    </source>
</evidence>
<keyword evidence="8" id="KW-0378">Hydrolase</keyword>
<gene>
    <name evidence="8" type="ORF">SAMN05444955_10586</name>
</gene>
<keyword evidence="3 5" id="KW-1133">Transmembrane helix</keyword>
<evidence type="ECO:0000259" key="7">
    <source>
        <dbReference type="Pfam" id="PF24961"/>
    </source>
</evidence>
<feature type="transmembrane region" description="Helical" evidence="5">
    <location>
        <begin position="57"/>
        <end position="75"/>
    </location>
</feature>
<keyword evidence="8" id="KW-0645">Protease</keyword>
<dbReference type="STRING" id="1173111.SAMN05444955_10586"/>
<reference evidence="8 9" key="1">
    <citation type="submission" date="2016-10" db="EMBL/GenBank/DDBJ databases">
        <authorList>
            <person name="de Groot N.N."/>
        </authorList>
    </citation>
    <scope>NUCLEOTIDE SEQUENCE [LARGE SCALE GENOMIC DNA]</scope>
    <source>
        <strain evidence="8 9">DSM 46701</strain>
    </source>
</reference>